<feature type="region of interest" description="Disordered" evidence="1">
    <location>
        <begin position="1"/>
        <end position="34"/>
    </location>
</feature>
<dbReference type="KEGG" id="caua:113071694"/>
<evidence type="ECO:0000313" key="3">
    <source>
        <dbReference type="Proteomes" id="UP000515129"/>
    </source>
</evidence>
<keyword evidence="3" id="KW-1185">Reference proteome</keyword>
<dbReference type="RefSeq" id="XP_026101961.1">
    <property type="nucleotide sequence ID" value="XM_026246176.1"/>
</dbReference>
<dbReference type="AlphaFoldDB" id="A0A6P6N0W4"/>
<dbReference type="PANTHER" id="PTHR36981:SF9">
    <property type="entry name" value="NANOR-RELATED"/>
    <property type="match status" value="1"/>
</dbReference>
<dbReference type="RefSeq" id="XP_026105427.1">
    <property type="nucleotide sequence ID" value="XM_026249642.1"/>
</dbReference>
<dbReference type="GeneID" id="113073286"/>
<dbReference type="KEGG" id="caua:113077180"/>
<dbReference type="Proteomes" id="UP000515129">
    <property type="component" value="Unplaced"/>
</dbReference>
<evidence type="ECO:0000313" key="4">
    <source>
        <dbReference type="RefSeq" id="XP_026100782.1"/>
    </source>
</evidence>
<evidence type="ECO:0000313" key="5">
    <source>
        <dbReference type="RefSeq" id="XP_026101961.1"/>
    </source>
</evidence>
<evidence type="ECO:0000256" key="1">
    <source>
        <dbReference type="SAM" id="MobiDB-lite"/>
    </source>
</evidence>
<evidence type="ECO:0000259" key="2">
    <source>
        <dbReference type="Pfam" id="PF20478"/>
    </source>
</evidence>
<dbReference type="PANTHER" id="PTHR36981">
    <property type="entry name" value="ZGC:195170"/>
    <property type="match status" value="1"/>
</dbReference>
<dbReference type="Pfam" id="PF20478">
    <property type="entry name" value="P2RX7_C"/>
    <property type="match status" value="1"/>
</dbReference>
<dbReference type="InterPro" id="IPR046815">
    <property type="entry name" value="P2RX7_C"/>
</dbReference>
<accession>A0A6P6N0W4</accession>
<name>A0A6P6N0W4_CARAU</name>
<sequence>MDSDIEICSGSSTQGSVEVEDFSPPDSQGLNGDILDGSAGPLPYQFEPIAPAVTVDENMDEPEAVRMGEVSEWCTCGHCTRLSPRENLCCREVAQVMHRCEQVGGAACITAHPGFEPVALNTFVLQAVYGTYRQLYGDMENTVLNSCYRHLAYRNFVRWCWGYLGRHIRVVIPSCAVTRIREQFPDNTGTYSGFQPPPLD</sequence>
<dbReference type="OrthoDB" id="8433683at2759"/>
<gene>
    <name evidence="5" type="primary">LOC113073286</name>
    <name evidence="4" type="synonym">LOC113071694</name>
    <name evidence="6" type="synonym">LOC113077180</name>
</gene>
<proteinExistence type="predicted"/>
<organism evidence="3 5">
    <name type="scientific">Carassius auratus</name>
    <name type="common">Goldfish</name>
    <dbReference type="NCBI Taxonomy" id="7957"/>
    <lineage>
        <taxon>Eukaryota</taxon>
        <taxon>Metazoa</taxon>
        <taxon>Chordata</taxon>
        <taxon>Craniata</taxon>
        <taxon>Vertebrata</taxon>
        <taxon>Euteleostomi</taxon>
        <taxon>Actinopterygii</taxon>
        <taxon>Neopterygii</taxon>
        <taxon>Teleostei</taxon>
        <taxon>Ostariophysi</taxon>
        <taxon>Cypriniformes</taxon>
        <taxon>Cyprinidae</taxon>
        <taxon>Cyprininae</taxon>
        <taxon>Carassius</taxon>
    </lineage>
</organism>
<reference evidence="4 5" key="1">
    <citation type="submission" date="2025-04" db="UniProtKB">
        <authorList>
            <consortium name="RefSeq"/>
        </authorList>
    </citation>
    <scope>IDENTIFICATION</scope>
    <source>
        <strain evidence="4 5">Wakin</strain>
        <tissue evidence="4 5">Muscle</tissue>
    </source>
</reference>
<feature type="domain" description="P2X purinoreceptor 7 intracellular" evidence="2">
    <location>
        <begin position="66"/>
        <end position="195"/>
    </location>
</feature>
<dbReference type="KEGG" id="caua:113073286"/>
<protein>
    <submittedName>
        <fullName evidence="4 5">P2X purinoceptor 7-like</fullName>
    </submittedName>
</protein>
<evidence type="ECO:0000313" key="6">
    <source>
        <dbReference type="RefSeq" id="XP_026105427.1"/>
    </source>
</evidence>
<dbReference type="RefSeq" id="XP_026100782.1">
    <property type="nucleotide sequence ID" value="XM_026244997.1"/>
</dbReference>